<protein>
    <submittedName>
        <fullName evidence="1">Uncharacterized protein</fullName>
    </submittedName>
</protein>
<proteinExistence type="predicted"/>
<accession>X0ZB39</accession>
<evidence type="ECO:0000313" key="1">
    <source>
        <dbReference type="EMBL" id="GAG66755.1"/>
    </source>
</evidence>
<dbReference type="InterPro" id="IPR054251">
    <property type="entry name" value="DUF6982"/>
</dbReference>
<name>X0ZB39_9ZZZZ</name>
<feature type="non-terminal residue" evidence="1">
    <location>
        <position position="1"/>
    </location>
</feature>
<reference evidence="1" key="1">
    <citation type="journal article" date="2014" name="Front. Microbiol.">
        <title>High frequency of phylogenetically diverse reductive dehalogenase-homologous genes in deep subseafloor sedimentary metagenomes.</title>
        <authorList>
            <person name="Kawai M."/>
            <person name="Futagami T."/>
            <person name="Toyoda A."/>
            <person name="Takaki Y."/>
            <person name="Nishi S."/>
            <person name="Hori S."/>
            <person name="Arai W."/>
            <person name="Tsubouchi T."/>
            <person name="Morono Y."/>
            <person name="Uchiyama I."/>
            <person name="Ito T."/>
            <person name="Fujiyama A."/>
            <person name="Inagaki F."/>
            <person name="Takami H."/>
        </authorList>
    </citation>
    <scope>NUCLEOTIDE SEQUENCE</scope>
    <source>
        <strain evidence="1">Expedition CK06-06</strain>
    </source>
</reference>
<dbReference type="AlphaFoldDB" id="X0ZB39"/>
<gene>
    <name evidence="1" type="ORF">S01H4_10659</name>
</gene>
<comment type="caution">
    <text evidence="1">The sequence shown here is derived from an EMBL/GenBank/DDBJ whole genome shotgun (WGS) entry which is preliminary data.</text>
</comment>
<organism evidence="1">
    <name type="scientific">marine sediment metagenome</name>
    <dbReference type="NCBI Taxonomy" id="412755"/>
    <lineage>
        <taxon>unclassified sequences</taxon>
        <taxon>metagenomes</taxon>
        <taxon>ecological metagenomes</taxon>
    </lineage>
</organism>
<dbReference type="Pfam" id="PF22478">
    <property type="entry name" value="DUF6982"/>
    <property type="match status" value="1"/>
</dbReference>
<sequence length="46" mass="5485">RKGFYVYPIDPKDNNERIFVINPAINSVKLQKFNAEDFQIHIYETV</sequence>
<dbReference type="EMBL" id="BART01004130">
    <property type="protein sequence ID" value="GAG66755.1"/>
    <property type="molecule type" value="Genomic_DNA"/>
</dbReference>